<name>A0A2W2CRR6_9ACTN</name>
<accession>A0A2W2CRR6</accession>
<dbReference type="EMBL" id="POUB01000012">
    <property type="protein sequence ID" value="PZG02216.1"/>
    <property type="molecule type" value="Genomic_DNA"/>
</dbReference>
<protein>
    <submittedName>
        <fullName evidence="1">Uncharacterized protein</fullName>
    </submittedName>
</protein>
<evidence type="ECO:0000313" key="2">
    <source>
        <dbReference type="Proteomes" id="UP000248749"/>
    </source>
</evidence>
<comment type="caution">
    <text evidence="1">The sequence shown here is derived from an EMBL/GenBank/DDBJ whole genome shotgun (WGS) entry which is preliminary data.</text>
</comment>
<evidence type="ECO:0000313" key="1">
    <source>
        <dbReference type="EMBL" id="PZG02216.1"/>
    </source>
</evidence>
<dbReference type="AlphaFoldDB" id="A0A2W2CRR6"/>
<organism evidence="1 2">
    <name type="scientific">Micromonospora deserti</name>
    <dbReference type="NCBI Taxonomy" id="2070366"/>
    <lineage>
        <taxon>Bacteria</taxon>
        <taxon>Bacillati</taxon>
        <taxon>Actinomycetota</taxon>
        <taxon>Actinomycetes</taxon>
        <taxon>Micromonosporales</taxon>
        <taxon>Micromonosporaceae</taxon>
        <taxon>Micromonospora</taxon>
    </lineage>
</organism>
<proteinExistence type="predicted"/>
<reference evidence="1 2" key="1">
    <citation type="submission" date="2018-01" db="EMBL/GenBank/DDBJ databases">
        <title>Draft genome sequence of Salinispora sp. 13K206.</title>
        <authorList>
            <person name="Sahin N."/>
            <person name="Saygin H."/>
            <person name="Ay H."/>
        </authorList>
    </citation>
    <scope>NUCLEOTIDE SEQUENCE [LARGE SCALE GENOMIC DNA]</scope>
    <source>
        <strain evidence="1 2">13K206</strain>
    </source>
</reference>
<keyword evidence="2" id="KW-1185">Reference proteome</keyword>
<dbReference type="Proteomes" id="UP000248749">
    <property type="component" value="Unassembled WGS sequence"/>
</dbReference>
<dbReference type="RefSeq" id="WP_111132731.1">
    <property type="nucleotide sequence ID" value="NZ_POUB01000012.1"/>
</dbReference>
<sequence length="64" mass="7286">MRCAFSRQQPGGDAAHWIYTAMDTIRGILLTSFAYDNPGPRLEASWQRVKIHLRTVFDATFNAD</sequence>
<gene>
    <name evidence="1" type="ORF">C1I99_03680</name>
</gene>